<dbReference type="GO" id="GO:0022857">
    <property type="term" value="F:transmembrane transporter activity"/>
    <property type="evidence" value="ECO:0007669"/>
    <property type="project" value="InterPro"/>
</dbReference>
<sequence>MLRFRTRHQPYMVRLSYRREIRSALTYPLAAALAEGAFTGVVATKYFHASPILLAVITAAPMFGNIMALLWAELAKSRRMVPFVNTLQLGVVTAIAAVALTKPLPEAVGGWAFAGLIILARVLASGIITIRASIWRHNYPRQVRGQIIGRITMTATAVLALATFLGAWWLDRDPAAYVFLYPMAAALGLVGIWQFSGIRVRGEGKLLKAQRARQLISTPNADLAQTAESEVLNYSPEAKSATPDVRPLTPALSPEYRGEGAIASIRRFVGEARQILRDDRRFRVYQWWQFMNGAAFMMMVPPTVFLVSRDLTDPRKEYLLATIVLQIIPMVTSIIFTQLWSPLFDRVHITVFRVAQGFVSTTAQLVLLAGALTGQLWVIAAAQFVVGVSNAAGNLAWNLGHNDFAPPEKAGSYMAVHVMLTGLRGFIAPFIGVALFKLAFVGNWVFAVTAAMCFAALCGFYSMARNAPARMTEERVAEMTRATGR</sequence>
<evidence type="ECO:0000256" key="3">
    <source>
        <dbReference type="ARBA" id="ARBA00023136"/>
    </source>
</evidence>
<evidence type="ECO:0000313" key="6">
    <source>
        <dbReference type="Proteomes" id="UP000593765"/>
    </source>
</evidence>
<dbReference type="RefSeq" id="WP_206291655.1">
    <property type="nucleotide sequence ID" value="NZ_CP063458.1"/>
</dbReference>
<feature type="transmembrane region" description="Helical" evidence="4">
    <location>
        <begin position="376"/>
        <end position="397"/>
    </location>
</feature>
<keyword evidence="2 4" id="KW-1133">Transmembrane helix</keyword>
<proteinExistence type="predicted"/>
<feature type="transmembrane region" description="Helical" evidence="4">
    <location>
        <begin position="444"/>
        <end position="464"/>
    </location>
</feature>
<accession>A0A7M2WT24</accession>
<feature type="transmembrane region" description="Helical" evidence="4">
    <location>
        <begin position="151"/>
        <end position="170"/>
    </location>
</feature>
<keyword evidence="3 4" id="KW-0472">Membrane</keyword>
<dbReference type="PANTHER" id="PTHR23526:SF2">
    <property type="entry name" value="MAJOR FACILITATOR SUPERFAMILY (MFS) PROFILE DOMAIN-CONTAINING PROTEIN"/>
    <property type="match status" value="1"/>
</dbReference>
<name>A0A7M2WT24_9BACT</name>
<dbReference type="AlphaFoldDB" id="A0A7M2WT24"/>
<dbReference type="Proteomes" id="UP000593765">
    <property type="component" value="Chromosome"/>
</dbReference>
<evidence type="ECO:0000256" key="1">
    <source>
        <dbReference type="ARBA" id="ARBA00022692"/>
    </source>
</evidence>
<evidence type="ECO:0000256" key="2">
    <source>
        <dbReference type="ARBA" id="ARBA00022989"/>
    </source>
</evidence>
<feature type="transmembrane region" description="Helical" evidence="4">
    <location>
        <begin position="318"/>
        <end position="339"/>
    </location>
</feature>
<keyword evidence="1 4" id="KW-0812">Transmembrane</keyword>
<feature type="transmembrane region" description="Helical" evidence="4">
    <location>
        <begin position="21"/>
        <end position="43"/>
    </location>
</feature>
<organism evidence="5 6">
    <name type="scientific">Humisphaera borealis</name>
    <dbReference type="NCBI Taxonomy" id="2807512"/>
    <lineage>
        <taxon>Bacteria</taxon>
        <taxon>Pseudomonadati</taxon>
        <taxon>Planctomycetota</taxon>
        <taxon>Phycisphaerae</taxon>
        <taxon>Tepidisphaerales</taxon>
        <taxon>Tepidisphaeraceae</taxon>
        <taxon>Humisphaera</taxon>
    </lineage>
</organism>
<feature type="transmembrane region" description="Helical" evidence="4">
    <location>
        <begin position="176"/>
        <end position="195"/>
    </location>
</feature>
<feature type="transmembrane region" description="Helical" evidence="4">
    <location>
        <begin position="83"/>
        <end position="101"/>
    </location>
</feature>
<protein>
    <submittedName>
        <fullName evidence="5">MFS transporter</fullName>
    </submittedName>
</protein>
<dbReference type="SUPFAM" id="SSF103473">
    <property type="entry name" value="MFS general substrate transporter"/>
    <property type="match status" value="1"/>
</dbReference>
<dbReference type="EMBL" id="CP063458">
    <property type="protein sequence ID" value="QOV88658.1"/>
    <property type="molecule type" value="Genomic_DNA"/>
</dbReference>
<dbReference type="Pfam" id="PF07690">
    <property type="entry name" value="MFS_1"/>
    <property type="match status" value="1"/>
</dbReference>
<reference evidence="5 6" key="1">
    <citation type="submission" date="2020-10" db="EMBL/GenBank/DDBJ databases">
        <title>Wide distribution of Phycisphaera-like planctomycetes from WD2101 soil group in peatlands and genome analysis of the first cultivated representative.</title>
        <authorList>
            <person name="Dedysh S.N."/>
            <person name="Beletsky A.V."/>
            <person name="Ivanova A."/>
            <person name="Kulichevskaya I.S."/>
            <person name="Suzina N.E."/>
            <person name="Philippov D.A."/>
            <person name="Rakitin A.L."/>
            <person name="Mardanov A.V."/>
            <person name="Ravin N.V."/>
        </authorList>
    </citation>
    <scope>NUCLEOTIDE SEQUENCE [LARGE SCALE GENOMIC DNA]</scope>
    <source>
        <strain evidence="5 6">M1803</strain>
    </source>
</reference>
<feature type="transmembrane region" description="Helical" evidence="4">
    <location>
        <begin position="107"/>
        <end position="130"/>
    </location>
</feature>
<dbReference type="InterPro" id="IPR011701">
    <property type="entry name" value="MFS"/>
</dbReference>
<evidence type="ECO:0000313" key="5">
    <source>
        <dbReference type="EMBL" id="QOV88658.1"/>
    </source>
</evidence>
<dbReference type="InterPro" id="IPR052528">
    <property type="entry name" value="Sugar_transport-like"/>
</dbReference>
<feature type="transmembrane region" description="Helical" evidence="4">
    <location>
        <begin position="49"/>
        <end position="71"/>
    </location>
</feature>
<keyword evidence="6" id="KW-1185">Reference proteome</keyword>
<dbReference type="PANTHER" id="PTHR23526">
    <property type="entry name" value="INTEGRAL MEMBRANE TRANSPORT PROTEIN-RELATED"/>
    <property type="match status" value="1"/>
</dbReference>
<feature type="transmembrane region" description="Helical" evidence="4">
    <location>
        <begin position="418"/>
        <end position="438"/>
    </location>
</feature>
<evidence type="ECO:0000256" key="4">
    <source>
        <dbReference type="SAM" id="Phobius"/>
    </source>
</evidence>
<dbReference type="KEGG" id="hbs:IPV69_20830"/>
<dbReference type="Gene3D" id="1.20.1250.20">
    <property type="entry name" value="MFS general substrate transporter like domains"/>
    <property type="match status" value="1"/>
</dbReference>
<feature type="transmembrane region" description="Helical" evidence="4">
    <location>
        <begin position="287"/>
        <end position="306"/>
    </location>
</feature>
<dbReference type="InterPro" id="IPR036259">
    <property type="entry name" value="MFS_trans_sf"/>
</dbReference>
<gene>
    <name evidence="5" type="ORF">IPV69_20830</name>
</gene>